<dbReference type="Gene3D" id="1.25.40.10">
    <property type="entry name" value="Tetratricopeptide repeat domain"/>
    <property type="match status" value="1"/>
</dbReference>
<evidence type="ECO:0000256" key="7">
    <source>
        <dbReference type="SAM" id="Phobius"/>
    </source>
</evidence>
<evidence type="ECO:0000256" key="6">
    <source>
        <dbReference type="SAM" id="MobiDB-lite"/>
    </source>
</evidence>
<evidence type="ECO:0000256" key="4">
    <source>
        <dbReference type="ARBA" id="ARBA00023136"/>
    </source>
</evidence>
<keyword evidence="4 7" id="KW-0472">Membrane</keyword>
<feature type="compositionally biased region" description="Polar residues" evidence="6">
    <location>
        <begin position="111"/>
        <end position="130"/>
    </location>
</feature>
<evidence type="ECO:0000259" key="8">
    <source>
        <dbReference type="Pfam" id="PF05154"/>
    </source>
</evidence>
<feature type="transmembrane region" description="Helical" evidence="7">
    <location>
        <begin position="30"/>
        <end position="51"/>
    </location>
</feature>
<dbReference type="PROSITE" id="PS50005">
    <property type="entry name" value="TPR"/>
    <property type="match status" value="1"/>
</dbReference>
<keyword evidence="11" id="KW-1185">Reference proteome</keyword>
<name>A0ABX0XH74_9BACT</name>
<reference evidence="10 11" key="1">
    <citation type="submission" date="2020-03" db="EMBL/GenBank/DDBJ databases">
        <title>Genomic Encyclopedia of Type Strains, Phase IV (KMG-IV): sequencing the most valuable type-strain genomes for metagenomic binning, comparative biology and taxonomic classification.</title>
        <authorList>
            <person name="Goeker M."/>
        </authorList>
    </citation>
    <scope>NUCLEOTIDE SEQUENCE [LARGE SCALE GENOMIC DNA]</scope>
    <source>
        <strain evidence="10 11">DSM 105096</strain>
    </source>
</reference>
<feature type="compositionally biased region" description="Basic and acidic residues" evidence="6">
    <location>
        <begin position="83"/>
        <end position="107"/>
    </location>
</feature>
<feature type="compositionally biased region" description="Polar residues" evidence="6">
    <location>
        <begin position="69"/>
        <end position="82"/>
    </location>
</feature>
<dbReference type="InterPro" id="IPR018649">
    <property type="entry name" value="SHOCT"/>
</dbReference>
<protein>
    <submittedName>
        <fullName evidence="10">TM2 domain-containing membrane protein YozV</fullName>
    </submittedName>
</protein>
<proteinExistence type="predicted"/>
<comment type="caution">
    <text evidence="10">The sequence shown here is derived from an EMBL/GenBank/DDBJ whole genome shotgun (WGS) entry which is preliminary data.</text>
</comment>
<dbReference type="Proteomes" id="UP000770785">
    <property type="component" value="Unassembled WGS sequence"/>
</dbReference>
<keyword evidence="5" id="KW-0802">TPR repeat</keyword>
<feature type="domain" description="SHOCT" evidence="9">
    <location>
        <begin position="265"/>
        <end position="292"/>
    </location>
</feature>
<evidence type="ECO:0000259" key="9">
    <source>
        <dbReference type="Pfam" id="PF09851"/>
    </source>
</evidence>
<feature type="transmembrane region" description="Helical" evidence="7">
    <location>
        <begin position="7"/>
        <end position="24"/>
    </location>
</feature>
<gene>
    <name evidence="10" type="ORF">GGR27_003770</name>
</gene>
<comment type="subcellular location">
    <subcellularLocation>
        <location evidence="1">Membrane</location>
        <topology evidence="1">Multi-pass membrane protein</topology>
    </subcellularLocation>
</comment>
<dbReference type="InterPro" id="IPR011990">
    <property type="entry name" value="TPR-like_helical_dom_sf"/>
</dbReference>
<feature type="domain" description="TM2" evidence="8">
    <location>
        <begin position="2"/>
        <end position="47"/>
    </location>
</feature>
<dbReference type="EMBL" id="JAATJH010000009">
    <property type="protein sequence ID" value="NJC28249.1"/>
    <property type="molecule type" value="Genomic_DNA"/>
</dbReference>
<accession>A0ABX0XH74</accession>
<evidence type="ECO:0000256" key="2">
    <source>
        <dbReference type="ARBA" id="ARBA00022692"/>
    </source>
</evidence>
<evidence type="ECO:0000256" key="3">
    <source>
        <dbReference type="ARBA" id="ARBA00022989"/>
    </source>
</evidence>
<keyword evidence="2 7" id="KW-0812">Transmembrane</keyword>
<dbReference type="RefSeq" id="WP_209037998.1">
    <property type="nucleotide sequence ID" value="NZ_JAATJH010000009.1"/>
</dbReference>
<dbReference type="Pfam" id="PF05154">
    <property type="entry name" value="TM2"/>
    <property type="match status" value="1"/>
</dbReference>
<evidence type="ECO:0000313" key="10">
    <source>
        <dbReference type="EMBL" id="NJC28249.1"/>
    </source>
</evidence>
<sequence length="293" mass="34051">MKDKNLAAVMAFFGGWIGLHRFYLGQVGLAFLYFIPFLGGLLGMIDAISFLTMSQDQFDLKYNQDQYRPVTNQNAYQGQQEAPRNDRERRYQERQRQRELRERDRRQKQQYGSRRQPSPERSATTHSTPPAHQFPAGTAERKAGLRYFKDFEYDRAIVAFKKATELNPRDVASHFNLAASYSCEEEADKAFYHLDRAVGLGFEDFERIRAHDSFAYLRVQPTFADFAENGFRLAPDRAEEEQQMANPIAEEEMVQLPEINDDLLDQLQRLATLKEKGLLTEVEFTTQKQRLLG</sequence>
<dbReference type="Pfam" id="PF09851">
    <property type="entry name" value="SHOCT"/>
    <property type="match status" value="1"/>
</dbReference>
<evidence type="ECO:0000256" key="1">
    <source>
        <dbReference type="ARBA" id="ARBA00004141"/>
    </source>
</evidence>
<organism evidence="10 11">
    <name type="scientific">Neolewinella antarctica</name>
    <dbReference type="NCBI Taxonomy" id="442734"/>
    <lineage>
        <taxon>Bacteria</taxon>
        <taxon>Pseudomonadati</taxon>
        <taxon>Bacteroidota</taxon>
        <taxon>Saprospiria</taxon>
        <taxon>Saprospirales</taxon>
        <taxon>Lewinellaceae</taxon>
        <taxon>Neolewinella</taxon>
    </lineage>
</organism>
<keyword evidence="3 7" id="KW-1133">Transmembrane helix</keyword>
<evidence type="ECO:0000313" key="11">
    <source>
        <dbReference type="Proteomes" id="UP000770785"/>
    </source>
</evidence>
<dbReference type="InterPro" id="IPR007829">
    <property type="entry name" value="TM2"/>
</dbReference>
<feature type="region of interest" description="Disordered" evidence="6">
    <location>
        <begin position="69"/>
        <end position="139"/>
    </location>
</feature>
<feature type="repeat" description="TPR" evidence="5">
    <location>
        <begin position="137"/>
        <end position="170"/>
    </location>
</feature>
<dbReference type="SUPFAM" id="SSF48452">
    <property type="entry name" value="TPR-like"/>
    <property type="match status" value="1"/>
</dbReference>
<dbReference type="InterPro" id="IPR019734">
    <property type="entry name" value="TPR_rpt"/>
</dbReference>
<evidence type="ECO:0000256" key="5">
    <source>
        <dbReference type="PROSITE-ProRule" id="PRU00339"/>
    </source>
</evidence>